<keyword evidence="5" id="KW-0282">Flagellum</keyword>
<comment type="similarity">
    <text evidence="2">Belongs to the flagellar radial spoke RSP3 family.</text>
</comment>
<keyword evidence="4" id="KW-0597">Phosphoprotein</keyword>
<evidence type="ECO:0000256" key="9">
    <source>
        <dbReference type="SAM" id="Coils"/>
    </source>
</evidence>
<comment type="subcellular location">
    <subcellularLocation>
        <location evidence="1">Cytoplasm</location>
        <location evidence="1">Cytoskeleton</location>
        <location evidence="1">Flagellum axoneme</location>
    </subcellularLocation>
</comment>
<evidence type="ECO:0000313" key="10">
    <source>
        <dbReference type="EMBL" id="CAG5042544.1"/>
    </source>
</evidence>
<evidence type="ECO:0000256" key="1">
    <source>
        <dbReference type="ARBA" id="ARBA00004611"/>
    </source>
</evidence>
<comment type="caution">
    <text evidence="10">The sequence shown here is derived from an EMBL/GenBank/DDBJ whole genome shotgun (WGS) entry which is preliminary data.</text>
</comment>
<dbReference type="PANTHER" id="PTHR21648">
    <property type="entry name" value="FLAGELLAR RADIAL SPOKE PROTEIN 3"/>
    <property type="match status" value="1"/>
</dbReference>
<evidence type="ECO:0000256" key="6">
    <source>
        <dbReference type="ARBA" id="ARBA00023069"/>
    </source>
</evidence>
<protein>
    <submittedName>
        <fullName evidence="10">(apollo) hypothetical protein</fullName>
    </submittedName>
</protein>
<keyword evidence="3" id="KW-0963">Cytoplasm</keyword>
<proteinExistence type="inferred from homology"/>
<accession>A0A8S3XUF9</accession>
<sequence length="176" mass="20130">MFTVTSWLFVLRQGDGASRSRRRALARRAALARLRPGSPPPAPARRHLPVQTDHYLQELFDKGVEMEVGVQTDLFLDRPASPIYVPAKTGADAYTQIYPGDLFDFDVEVQPILEVLVGKTTEQALAEVAQEEELETLREQQRRYVELRDAERAERQRLAAQHVRLHDEKVFVSKHN</sequence>
<keyword evidence="7" id="KW-0206">Cytoskeleton</keyword>
<gene>
    <name evidence="10" type="ORF">PAPOLLO_LOCUS22436</name>
</gene>
<keyword evidence="11" id="KW-1185">Reference proteome</keyword>
<dbReference type="OrthoDB" id="313308at2759"/>
<evidence type="ECO:0000256" key="5">
    <source>
        <dbReference type="ARBA" id="ARBA00022846"/>
    </source>
</evidence>
<evidence type="ECO:0000313" key="11">
    <source>
        <dbReference type="Proteomes" id="UP000691718"/>
    </source>
</evidence>
<dbReference type="InterPro" id="IPR009290">
    <property type="entry name" value="Radial_spoke_3"/>
</dbReference>
<dbReference type="AlphaFoldDB" id="A0A8S3XUF9"/>
<keyword evidence="9" id="KW-0175">Coiled coil</keyword>
<dbReference type="EMBL" id="CAJQZP010001376">
    <property type="protein sequence ID" value="CAG5042544.1"/>
    <property type="molecule type" value="Genomic_DNA"/>
</dbReference>
<name>A0A8S3XUF9_PARAO</name>
<evidence type="ECO:0000256" key="4">
    <source>
        <dbReference type="ARBA" id="ARBA00022553"/>
    </source>
</evidence>
<evidence type="ECO:0000256" key="2">
    <source>
        <dbReference type="ARBA" id="ARBA00006737"/>
    </source>
</evidence>
<keyword evidence="6" id="KW-0969">Cilium</keyword>
<keyword evidence="8" id="KW-0966">Cell projection</keyword>
<evidence type="ECO:0000256" key="7">
    <source>
        <dbReference type="ARBA" id="ARBA00023212"/>
    </source>
</evidence>
<reference evidence="10" key="1">
    <citation type="submission" date="2021-04" db="EMBL/GenBank/DDBJ databases">
        <authorList>
            <person name="Tunstrom K."/>
        </authorList>
    </citation>
    <scope>NUCLEOTIDE SEQUENCE</scope>
</reference>
<evidence type="ECO:0000256" key="8">
    <source>
        <dbReference type="ARBA" id="ARBA00023273"/>
    </source>
</evidence>
<dbReference type="Pfam" id="PF06098">
    <property type="entry name" value="Radial_spoke_3"/>
    <property type="match status" value="1"/>
</dbReference>
<feature type="coiled-coil region" evidence="9">
    <location>
        <begin position="130"/>
        <end position="157"/>
    </location>
</feature>
<dbReference type="PANTHER" id="PTHR21648:SF0">
    <property type="entry name" value="RADIAL SPOKE HEAD PROTEIN 3 HOMOLOG"/>
    <property type="match status" value="1"/>
</dbReference>
<dbReference type="GO" id="GO:0005929">
    <property type="term" value="C:cilium"/>
    <property type="evidence" value="ECO:0007669"/>
    <property type="project" value="TreeGrafter"/>
</dbReference>
<organism evidence="10 11">
    <name type="scientific">Parnassius apollo</name>
    <name type="common">Apollo butterfly</name>
    <name type="synonym">Papilio apollo</name>
    <dbReference type="NCBI Taxonomy" id="110799"/>
    <lineage>
        <taxon>Eukaryota</taxon>
        <taxon>Metazoa</taxon>
        <taxon>Ecdysozoa</taxon>
        <taxon>Arthropoda</taxon>
        <taxon>Hexapoda</taxon>
        <taxon>Insecta</taxon>
        <taxon>Pterygota</taxon>
        <taxon>Neoptera</taxon>
        <taxon>Endopterygota</taxon>
        <taxon>Lepidoptera</taxon>
        <taxon>Glossata</taxon>
        <taxon>Ditrysia</taxon>
        <taxon>Papilionoidea</taxon>
        <taxon>Papilionidae</taxon>
        <taxon>Parnassiinae</taxon>
        <taxon>Parnassini</taxon>
        <taxon>Parnassius</taxon>
        <taxon>Parnassius</taxon>
    </lineage>
</organism>
<evidence type="ECO:0000256" key="3">
    <source>
        <dbReference type="ARBA" id="ARBA00022490"/>
    </source>
</evidence>
<dbReference type="Proteomes" id="UP000691718">
    <property type="component" value="Unassembled WGS sequence"/>
</dbReference>